<protein>
    <submittedName>
        <fullName evidence="2">Uncharacterized protein</fullName>
    </submittedName>
</protein>
<evidence type="ECO:0000256" key="1">
    <source>
        <dbReference type="SAM" id="Phobius"/>
    </source>
</evidence>
<dbReference type="Proteomes" id="UP000323917">
    <property type="component" value="Chromosome"/>
</dbReference>
<reference evidence="2 3" key="1">
    <citation type="submission" date="2019-08" db="EMBL/GenBank/DDBJ databases">
        <title>Deep-cultivation of Planctomycetes and their phenomic and genomic characterization uncovers novel biology.</title>
        <authorList>
            <person name="Wiegand S."/>
            <person name="Jogler M."/>
            <person name="Boedeker C."/>
            <person name="Pinto D."/>
            <person name="Vollmers J."/>
            <person name="Rivas-Marin E."/>
            <person name="Kohn T."/>
            <person name="Peeters S.H."/>
            <person name="Heuer A."/>
            <person name="Rast P."/>
            <person name="Oberbeckmann S."/>
            <person name="Bunk B."/>
            <person name="Jeske O."/>
            <person name="Meyerdierks A."/>
            <person name="Storesund J.E."/>
            <person name="Kallscheuer N."/>
            <person name="Luecker S."/>
            <person name="Lage O.M."/>
            <person name="Pohl T."/>
            <person name="Merkel B.J."/>
            <person name="Hornburger P."/>
            <person name="Mueller R.-W."/>
            <person name="Bruemmer F."/>
            <person name="Labrenz M."/>
            <person name="Spormann A.M."/>
            <person name="Op den Camp H."/>
            <person name="Overmann J."/>
            <person name="Amann R."/>
            <person name="Jetten M.S.M."/>
            <person name="Mascher T."/>
            <person name="Medema M.H."/>
            <person name="Devos D.P."/>
            <person name="Kaster A.-K."/>
            <person name="Ovreas L."/>
            <person name="Rohde M."/>
            <person name="Galperin M.Y."/>
            <person name="Jogler C."/>
        </authorList>
    </citation>
    <scope>NUCLEOTIDE SEQUENCE [LARGE SCALE GENOMIC DNA]</scope>
    <source>
        <strain evidence="2 3">Pr1d</strain>
    </source>
</reference>
<dbReference type="KEGG" id="bgok:Pr1d_02190"/>
<name>A0A5B9Q1V6_9BACT</name>
<feature type="transmembrane region" description="Helical" evidence="1">
    <location>
        <begin position="21"/>
        <end position="41"/>
    </location>
</feature>
<sequence>MLNSTPRFRYLGQKTEDQMCLFINSVLLWFFKVPLSGWLSMLNRLIGVKLELSIKKPGHQGCRNFEEPQLSGRFQALSVTGSQWHGANPKILKLLS</sequence>
<accession>A0A5B9Q1V6</accession>
<keyword evidence="1" id="KW-1133">Transmembrane helix</keyword>
<dbReference type="AlphaFoldDB" id="A0A5B9Q1V6"/>
<evidence type="ECO:0000313" key="3">
    <source>
        <dbReference type="Proteomes" id="UP000323917"/>
    </source>
</evidence>
<proteinExistence type="predicted"/>
<keyword evidence="1" id="KW-0812">Transmembrane</keyword>
<organism evidence="2 3">
    <name type="scientific">Bythopirellula goksoeyrii</name>
    <dbReference type="NCBI Taxonomy" id="1400387"/>
    <lineage>
        <taxon>Bacteria</taxon>
        <taxon>Pseudomonadati</taxon>
        <taxon>Planctomycetota</taxon>
        <taxon>Planctomycetia</taxon>
        <taxon>Pirellulales</taxon>
        <taxon>Lacipirellulaceae</taxon>
        <taxon>Bythopirellula</taxon>
    </lineage>
</organism>
<gene>
    <name evidence="2" type="ORF">Pr1d_02190</name>
</gene>
<keyword evidence="1" id="KW-0472">Membrane</keyword>
<keyword evidence="3" id="KW-1185">Reference proteome</keyword>
<evidence type="ECO:0000313" key="2">
    <source>
        <dbReference type="EMBL" id="QEG32958.1"/>
    </source>
</evidence>
<dbReference type="EMBL" id="CP042913">
    <property type="protein sequence ID" value="QEG32958.1"/>
    <property type="molecule type" value="Genomic_DNA"/>
</dbReference>